<feature type="repeat" description="WD" evidence="3">
    <location>
        <begin position="455"/>
        <end position="496"/>
    </location>
</feature>
<name>A0A0M3V4X7_9NOSO</name>
<dbReference type="SUPFAM" id="SSF50978">
    <property type="entry name" value="WD40 repeat-like"/>
    <property type="match status" value="1"/>
</dbReference>
<protein>
    <submittedName>
        <fullName evidence="4">Uncharacterized protein</fullName>
    </submittedName>
</protein>
<dbReference type="PANTHER" id="PTHR22847:SF637">
    <property type="entry name" value="WD REPEAT DOMAIN 5B"/>
    <property type="match status" value="1"/>
</dbReference>
<keyword evidence="2" id="KW-0677">Repeat</keyword>
<keyword evidence="5" id="KW-1185">Reference proteome</keyword>
<evidence type="ECO:0000313" key="4">
    <source>
        <dbReference type="EMBL" id="ALF52903.1"/>
    </source>
</evidence>
<dbReference type="InterPro" id="IPR009003">
    <property type="entry name" value="Peptidase_S1_PA"/>
</dbReference>
<dbReference type="PROSITE" id="PS00678">
    <property type="entry name" value="WD_REPEATS_1"/>
    <property type="match status" value="4"/>
</dbReference>
<reference evidence="5" key="1">
    <citation type="submission" date="2015-07" db="EMBL/GenBank/DDBJ databases">
        <title>Genome Of Nitrogen-Fixing Cyanobacterium Nostoc piscinale CENA21 From Solimoes/Amazon River Floodplain Sediments And Comparative Genomics To Uncover Biosynthetic Natural Products Potential.</title>
        <authorList>
            <person name="Leao T.F."/>
            <person name="Leao P.N."/>
            <person name="Guimaraes P.I."/>
            <person name="de Melo A.G.C."/>
            <person name="Ramos R.T.J."/>
            <person name="Silva A."/>
            <person name="Fiore M.F."/>
            <person name="Schneider M.P.C."/>
        </authorList>
    </citation>
    <scope>NUCLEOTIDE SEQUENCE [LARGE SCALE GENOMIC DNA]</scope>
    <source>
        <strain evidence="5">CENA21</strain>
    </source>
</reference>
<dbReference type="OrthoDB" id="494465at2"/>
<dbReference type="SUPFAM" id="SSF50494">
    <property type="entry name" value="Trypsin-like serine proteases"/>
    <property type="match status" value="1"/>
</dbReference>
<evidence type="ECO:0000256" key="2">
    <source>
        <dbReference type="ARBA" id="ARBA00022737"/>
    </source>
</evidence>
<dbReference type="STRING" id="224013.ACX27_08590"/>
<dbReference type="PRINTS" id="PR00320">
    <property type="entry name" value="GPROTEINBRPT"/>
</dbReference>
<gene>
    <name evidence="4" type="ORF">ACX27_08590</name>
</gene>
<dbReference type="PROSITE" id="PS50294">
    <property type="entry name" value="WD_REPEATS_REGION"/>
    <property type="match status" value="7"/>
</dbReference>
<dbReference type="PANTHER" id="PTHR22847">
    <property type="entry name" value="WD40 REPEAT PROTEIN"/>
    <property type="match status" value="1"/>
</dbReference>
<feature type="repeat" description="WD" evidence="3">
    <location>
        <begin position="414"/>
        <end position="454"/>
    </location>
</feature>
<dbReference type="RefSeq" id="WP_062290969.1">
    <property type="nucleotide sequence ID" value="NZ_CP012036.1"/>
</dbReference>
<evidence type="ECO:0000313" key="5">
    <source>
        <dbReference type="Proteomes" id="UP000062645"/>
    </source>
</evidence>
<dbReference type="PATRIC" id="fig|224013.5.peg.2076"/>
<keyword evidence="1 3" id="KW-0853">WD repeat</keyword>
<dbReference type="KEGG" id="npz:ACX27_08590"/>
<accession>A0A0M3V4X7</accession>
<reference evidence="4 5" key="2">
    <citation type="journal article" date="2016" name="Genome Announc.">
        <title>Draft Genome Sequence of the N2-Fixing Cyanobacterium Nostoc piscinale CENA21, Isolated from the Brazilian Amazon Floodplain.</title>
        <authorList>
            <person name="Leao T."/>
            <person name="Guimaraes P.I."/>
            <person name="de Melo A.G."/>
            <person name="Ramos R.T."/>
            <person name="Leao P.N."/>
            <person name="Silva A."/>
            <person name="Fiore M.F."/>
            <person name="Schneider M.P."/>
        </authorList>
    </citation>
    <scope>NUCLEOTIDE SEQUENCE [LARGE SCALE GENOMIC DNA]</scope>
    <source>
        <strain evidence="4 5">CENA21</strain>
    </source>
</reference>
<dbReference type="Gene3D" id="2.130.10.10">
    <property type="entry name" value="YVTN repeat-like/Quinoprotein amine dehydrogenase"/>
    <property type="match status" value="4"/>
</dbReference>
<dbReference type="InterPro" id="IPR043504">
    <property type="entry name" value="Peptidase_S1_PA_chymotrypsin"/>
</dbReference>
<dbReference type="Gene3D" id="2.40.10.10">
    <property type="entry name" value="Trypsin-like serine proteases"/>
    <property type="match status" value="2"/>
</dbReference>
<sequence length="532" mass="56937">MRVAGVVTALFLGTAIVIVQPVATALTPSEIYPIAEQITVRIDGTNTGSGVIIEHKDNTYTVVTNWHVMQVKGSYTVQTADGKKYTINHSQIKRLPGVDLAVFEFTSNQNYRVAEKGNSEQITGGKTVYVAGYPDGIPGIPERTFQALPGQIAGFIQKPKDGYALVYTVNAFPGMSGGPILDEQGKLIGIHGRSGTRPDTNATAVFGIPLKTYLSLAPSININNASTKFSVLKTLRGHSTKVDYDDSIEGVVTSVAFSPDGKTLASGSHDKTIKIWNVATGQEIRTLNGHSKDVYSVAFSPDGKTLASGSHDKTIKIWNVATGQEIRTLNGHSNWVKSVTFSPDGKTLASGSYDETIKIWNVATGQEIRTLNGHSHWIDSVAFSPDGKTLARGSGDNNNIKIWNVANGQEITTLKGHSSGVMSVAFSSDGKILASGNFRTIKIWNVAAGQEIITLKGHSNWVKSIAFSPDGKTLASGSWDATIKLWNVSTGQEIITLNGDSDLIESVAFSPNGKTLASGSRDATIKIWRLSE</sequence>
<dbReference type="CDD" id="cd00200">
    <property type="entry name" value="WD40"/>
    <property type="match status" value="1"/>
</dbReference>
<dbReference type="EMBL" id="CP012036">
    <property type="protein sequence ID" value="ALF52903.1"/>
    <property type="molecule type" value="Genomic_DNA"/>
</dbReference>
<dbReference type="Proteomes" id="UP000062645">
    <property type="component" value="Chromosome"/>
</dbReference>
<dbReference type="Pfam" id="PF25173">
    <property type="entry name" value="Beta-prop_WDR3_1st"/>
    <property type="match status" value="1"/>
</dbReference>
<feature type="repeat" description="WD" evidence="3">
    <location>
        <begin position="497"/>
        <end position="532"/>
    </location>
</feature>
<dbReference type="AlphaFoldDB" id="A0A0M3V4X7"/>
<dbReference type="InterPro" id="IPR020472">
    <property type="entry name" value="WD40_PAC1"/>
</dbReference>
<feature type="repeat" description="WD" evidence="3">
    <location>
        <begin position="371"/>
        <end position="413"/>
    </location>
</feature>
<dbReference type="SMART" id="SM00320">
    <property type="entry name" value="WD40"/>
    <property type="match status" value="7"/>
</dbReference>
<feature type="repeat" description="WD" evidence="3">
    <location>
        <begin position="287"/>
        <end position="328"/>
    </location>
</feature>
<evidence type="ECO:0000256" key="3">
    <source>
        <dbReference type="PROSITE-ProRule" id="PRU00221"/>
    </source>
</evidence>
<dbReference type="Pfam" id="PF13365">
    <property type="entry name" value="Trypsin_2"/>
    <property type="match status" value="1"/>
</dbReference>
<feature type="repeat" description="WD" evidence="3">
    <location>
        <begin position="252"/>
        <end position="286"/>
    </location>
</feature>
<dbReference type="InterPro" id="IPR001680">
    <property type="entry name" value="WD40_rpt"/>
</dbReference>
<dbReference type="Pfam" id="PF00400">
    <property type="entry name" value="WD40"/>
    <property type="match status" value="3"/>
</dbReference>
<dbReference type="PROSITE" id="PS50082">
    <property type="entry name" value="WD_REPEATS_2"/>
    <property type="match status" value="7"/>
</dbReference>
<proteinExistence type="predicted"/>
<evidence type="ECO:0000256" key="1">
    <source>
        <dbReference type="ARBA" id="ARBA00022574"/>
    </source>
</evidence>
<organism evidence="4 5">
    <name type="scientific">Nostoc piscinale CENA21</name>
    <dbReference type="NCBI Taxonomy" id="224013"/>
    <lineage>
        <taxon>Bacteria</taxon>
        <taxon>Bacillati</taxon>
        <taxon>Cyanobacteriota</taxon>
        <taxon>Cyanophyceae</taxon>
        <taxon>Nostocales</taxon>
        <taxon>Nostocaceae</taxon>
        <taxon>Nostoc</taxon>
    </lineage>
</organism>
<dbReference type="InterPro" id="IPR019775">
    <property type="entry name" value="WD40_repeat_CS"/>
</dbReference>
<dbReference type="InterPro" id="IPR015943">
    <property type="entry name" value="WD40/YVTN_repeat-like_dom_sf"/>
</dbReference>
<dbReference type="InterPro" id="IPR036322">
    <property type="entry name" value="WD40_repeat_dom_sf"/>
</dbReference>
<feature type="repeat" description="WD" evidence="3">
    <location>
        <begin position="329"/>
        <end position="370"/>
    </location>
</feature>